<feature type="compositionally biased region" description="Low complexity" evidence="1">
    <location>
        <begin position="1101"/>
        <end position="1121"/>
    </location>
</feature>
<evidence type="ECO:0000313" key="3">
    <source>
        <dbReference type="Proteomes" id="UP000474757"/>
    </source>
</evidence>
<evidence type="ECO:0008006" key="4">
    <source>
        <dbReference type="Google" id="ProtNLM"/>
    </source>
</evidence>
<feature type="compositionally biased region" description="Low complexity" evidence="1">
    <location>
        <begin position="1215"/>
        <end position="1226"/>
    </location>
</feature>
<sequence length="1323" mass="134099">MKPAFALSLSVEGIRLLHRSGADWHLVGEVRLETGDLAADLATLRETALALEPKNLRTKLLIPNDQIRYIALDTTRASIEDIETALEGATPYAVSELSYDHTRGGGRTYIAAVARETLAEAEGFAVEHRFAPVCFAAAPEPFTFMGEPFFGATQAAATLLPPGEEPERDEAPVDPKALRTPRARLPWEKPGSRPGKAPLALMTEGDGTEVLEDAPEEEAPATRPAVLPVIEDDAPESGSEPLEDDAPAGVSEDAAVAVDDKPGAPVEPAADAPRAPEVSTPAAADASPEEPEPAAPAEPTEAPATDPVAEAPTETVAEKAPEAAALGFASRRRKPEPAPASTPEPAPAEPTLAEAPAPAPTADTPLFSSRARKWGSAPRDTAPKEPPPMSAASRPAERARAGLVPTPPETLSAGPRPMPQPKARPGSALAAKPSDGASATSPALTAEPARGPAALRTGAPPPPPPASRPTGGALRPLAPAGKGAMPPLVAAPTSARAPEGALGAAPAITGLSPEAKPPEEVTADVAPDIADSLTAETEPPMPERFTARTVTAPRSAPAFSPPAAAAPAPAAPGKEATPKPRPATAPPPEPGAAGPVPFETAEPAKAGVLSSLRSRRAAPEPQAKPDAEERARMTVFGARETAPRTTPRYLGLILTALLILAMLAVAAFAAPRVISALFSPSEDGAEAETEFAALPAPEAEDDNSLDGAIAATSALISGAESEPEEDDVASITLPEDDSSLLTPEEGSLAAAPLAPRGQVPSPAEAERFYAATGVWLRAPRLPLTPRTTSLEAMQVGLVEPAPESSAAPQIVRASPDPGLGPQIDPPPPGLTFERDARGFFLATEDGTVTPQGLVIYAGRPDIMPPTRPGTVAPEEPVFPVTYAPLSPPETRLRARPAAIEAAAAEATETEADAAAEEAGDTEGAEDPAADAPALASPEAADPESGAAASELSATDAAAIDAAATDPPVTAGAVGIGALGTVSAVEAGPGAPEATSDDAGQSASEILAPWSGPAPEDRPADLVEGEAMALLDPATTAGETAETTPTEVALSGDEPAPEILDSLPGPAPRNRPADLAPVSATADTAAQGDEPPPEILASWDGPTPALRPAALAPEPPAEILTAWDGPVPGIRPEDLAPATDEELAEEDDDEAGDEADPSGPPEGASLATALLEITSGSSDPLAGATPLAVATASRPDARPRNFDRVVAQQRSRQQTAPAPSAPAAAEPAAPAVVASSAVQPTGPVPGSVASAATIEDAINLRDINLIGVYGRPGDRRALVRLDNGRYVRVGVGDSLDGGQVTAIGDGALNYVKRGRTYALEVAEG</sequence>
<feature type="region of interest" description="Disordered" evidence="1">
    <location>
        <begin position="213"/>
        <end position="631"/>
    </location>
</feature>
<proteinExistence type="predicted"/>
<feature type="region of interest" description="Disordered" evidence="1">
    <location>
        <begin position="901"/>
        <end position="952"/>
    </location>
</feature>
<reference evidence="2 3" key="1">
    <citation type="submission" date="2020-02" db="EMBL/GenBank/DDBJ databases">
        <title>Pseudoroseicyclus tamarix, sp. nov., isolated from offshore sediment of a Tamarix chinensis forest.</title>
        <authorList>
            <person name="Gai Y."/>
        </authorList>
    </citation>
    <scope>NUCLEOTIDE SEQUENCE [LARGE SCALE GENOMIC DNA]</scope>
    <source>
        <strain evidence="2 3">CLL3-39</strain>
    </source>
</reference>
<dbReference type="EMBL" id="JAAGAB010000003">
    <property type="protein sequence ID" value="NDV01970.1"/>
    <property type="molecule type" value="Genomic_DNA"/>
</dbReference>
<name>A0A6B2JV64_9RHOB</name>
<feature type="region of interest" description="Disordered" evidence="1">
    <location>
        <begin position="1033"/>
        <end position="1163"/>
    </location>
</feature>
<evidence type="ECO:0000313" key="2">
    <source>
        <dbReference type="EMBL" id="NDV01970.1"/>
    </source>
</evidence>
<feature type="region of interest" description="Disordered" evidence="1">
    <location>
        <begin position="1205"/>
        <end position="1226"/>
    </location>
</feature>
<comment type="caution">
    <text evidence="2">The sequence shown here is derived from an EMBL/GenBank/DDBJ whole genome shotgun (WGS) entry which is preliminary data.</text>
</comment>
<feature type="region of interest" description="Disordered" evidence="1">
    <location>
        <begin position="162"/>
        <end position="200"/>
    </location>
</feature>
<feature type="compositionally biased region" description="Low complexity" evidence="1">
    <location>
        <begin position="448"/>
        <end position="458"/>
    </location>
</feature>
<feature type="compositionally biased region" description="Pro residues" evidence="1">
    <location>
        <begin position="579"/>
        <end position="590"/>
    </location>
</feature>
<dbReference type="RefSeq" id="WP_163894494.1">
    <property type="nucleotide sequence ID" value="NZ_JAAFYS010000003.1"/>
</dbReference>
<protein>
    <recommendedName>
        <fullName evidence="4">Type IV pilus biogenesis protein PilP</fullName>
    </recommendedName>
</protein>
<feature type="compositionally biased region" description="Acidic residues" evidence="1">
    <location>
        <begin position="907"/>
        <end position="928"/>
    </location>
</feature>
<feature type="compositionally biased region" description="Low complexity" evidence="1">
    <location>
        <begin position="929"/>
        <end position="952"/>
    </location>
</feature>
<feature type="compositionally biased region" description="Acidic residues" evidence="1">
    <location>
        <begin position="1138"/>
        <end position="1155"/>
    </location>
</feature>
<feature type="compositionally biased region" description="Low complexity" evidence="1">
    <location>
        <begin position="349"/>
        <end position="365"/>
    </location>
</feature>
<feature type="compositionally biased region" description="Acidic residues" evidence="1">
    <location>
        <begin position="230"/>
        <end position="246"/>
    </location>
</feature>
<keyword evidence="3" id="KW-1185">Reference proteome</keyword>
<organism evidence="2 3">
    <name type="scientific">Pseudoroseicyclus tamaricis</name>
    <dbReference type="NCBI Taxonomy" id="2705421"/>
    <lineage>
        <taxon>Bacteria</taxon>
        <taxon>Pseudomonadati</taxon>
        <taxon>Pseudomonadota</taxon>
        <taxon>Alphaproteobacteria</taxon>
        <taxon>Rhodobacterales</taxon>
        <taxon>Paracoccaceae</taxon>
        <taxon>Pseudoroseicyclus</taxon>
    </lineage>
</organism>
<feature type="compositionally biased region" description="Low complexity" evidence="1">
    <location>
        <begin position="552"/>
        <end position="575"/>
    </location>
</feature>
<feature type="compositionally biased region" description="Low complexity" evidence="1">
    <location>
        <begin position="1033"/>
        <end position="1046"/>
    </location>
</feature>
<feature type="compositionally biased region" description="Low complexity" evidence="1">
    <location>
        <begin position="295"/>
        <end position="315"/>
    </location>
</feature>
<dbReference type="Proteomes" id="UP000474757">
    <property type="component" value="Unassembled WGS sequence"/>
</dbReference>
<feature type="region of interest" description="Disordered" evidence="1">
    <location>
        <begin position="800"/>
        <end position="833"/>
    </location>
</feature>
<evidence type="ECO:0000256" key="1">
    <source>
        <dbReference type="SAM" id="MobiDB-lite"/>
    </source>
</evidence>
<feature type="region of interest" description="Disordered" evidence="1">
    <location>
        <begin position="986"/>
        <end position="1018"/>
    </location>
</feature>
<feature type="compositionally biased region" description="Pro residues" evidence="1">
    <location>
        <begin position="337"/>
        <end position="348"/>
    </location>
</feature>
<accession>A0A6B2JV64</accession>
<gene>
    <name evidence="2" type="ORF">GZA08_13440</name>
</gene>